<dbReference type="Pfam" id="PF02518">
    <property type="entry name" value="HATPase_c"/>
    <property type="match status" value="1"/>
</dbReference>
<name>A0A6J6IQ11_9ZZZZ</name>
<evidence type="ECO:0000256" key="3">
    <source>
        <dbReference type="ARBA" id="ARBA00012438"/>
    </source>
</evidence>
<dbReference type="NCBIfam" id="NF040691">
    <property type="entry name" value="MtrAB_MtrB"/>
    <property type="match status" value="1"/>
</dbReference>
<evidence type="ECO:0000256" key="4">
    <source>
        <dbReference type="ARBA" id="ARBA00022475"/>
    </source>
</evidence>
<dbReference type="PROSITE" id="PS50109">
    <property type="entry name" value="HIS_KIN"/>
    <property type="match status" value="1"/>
</dbReference>
<dbReference type="SUPFAM" id="SSF158472">
    <property type="entry name" value="HAMP domain-like"/>
    <property type="match status" value="1"/>
</dbReference>
<dbReference type="Gene3D" id="6.10.340.10">
    <property type="match status" value="1"/>
</dbReference>
<dbReference type="PROSITE" id="PS50885">
    <property type="entry name" value="HAMP"/>
    <property type="match status" value="1"/>
</dbReference>
<keyword evidence="7 15" id="KW-0812">Transmembrane</keyword>
<dbReference type="CDD" id="cd06225">
    <property type="entry name" value="HAMP"/>
    <property type="match status" value="1"/>
</dbReference>
<dbReference type="SMART" id="SM00387">
    <property type="entry name" value="HATPase_c"/>
    <property type="match status" value="1"/>
</dbReference>
<dbReference type="PRINTS" id="PR00344">
    <property type="entry name" value="BCTRLSENSOR"/>
</dbReference>
<evidence type="ECO:0000256" key="6">
    <source>
        <dbReference type="ARBA" id="ARBA00022679"/>
    </source>
</evidence>
<dbReference type="Gene3D" id="1.10.287.130">
    <property type="match status" value="1"/>
</dbReference>
<evidence type="ECO:0000256" key="11">
    <source>
        <dbReference type="ARBA" id="ARBA00022989"/>
    </source>
</evidence>
<keyword evidence="6" id="KW-0808">Transferase</keyword>
<dbReference type="AlphaFoldDB" id="A0A6J6IQ11"/>
<dbReference type="CDD" id="cd00082">
    <property type="entry name" value="HisKA"/>
    <property type="match status" value="1"/>
</dbReference>
<sequence length="495" mass="53797">MSLALVGGFLSYSIGGGLYSTRQEQVLAESERAVIEVQNTFSSSSVSNEVALQTLMNTIVPSIESTGTTNSRRVALLRSPGQPAVQVLQSPISADLETSIIPAELRAKVRVSTGKLLYQSVSIPVAGSVHPGIVVGAPVQIPLAGNYELYLVFDLNSEQQTLDFVQRTLVFGGLVLLLMIGAISFFVTDWLVRPVRLAAEVSEQLAEGALDRRLPERGEDILAVLARSFNKMAQSLQSQITQLASLSKMQQRFVSDVSHELRTPLTTIKLAGDMIFAGRETLSPPVKRSAELMHDQIERFETLLNDLLEISRYDAGAVTADLEMQDLNGVVGMAIAGIEPLAMSKGSEIRIDIPQGSVDAEMDSRRIERLLRNLLANAIEHGEGKPIHVAVGASESAVAVTVTDEGVGMSRTEVDRVFDRFWRADPARKRTTGGTGLGLAISLEDTHLHDGWLQVWAKPNEGASFRLTLPRRKGMVFTQSPLPLPPKKAKKRGDE</sequence>
<dbReference type="GO" id="GO:0005886">
    <property type="term" value="C:plasma membrane"/>
    <property type="evidence" value="ECO:0007669"/>
    <property type="project" value="UniProtKB-SubCell"/>
</dbReference>
<dbReference type="InterPro" id="IPR004358">
    <property type="entry name" value="Sig_transdc_His_kin-like_C"/>
</dbReference>
<dbReference type="SUPFAM" id="SSF55874">
    <property type="entry name" value="ATPase domain of HSP90 chaperone/DNA topoisomerase II/histidine kinase"/>
    <property type="match status" value="1"/>
</dbReference>
<evidence type="ECO:0000259" key="17">
    <source>
        <dbReference type="PROSITE" id="PS50885"/>
    </source>
</evidence>
<proteinExistence type="predicted"/>
<comment type="subcellular location">
    <subcellularLocation>
        <location evidence="2">Cell membrane</location>
        <topology evidence="2">Multi-pass membrane protein</topology>
    </subcellularLocation>
</comment>
<dbReference type="Pfam" id="PF00512">
    <property type="entry name" value="HisKA"/>
    <property type="match status" value="1"/>
</dbReference>
<keyword evidence="12" id="KW-0902">Two-component regulatory system</keyword>
<evidence type="ECO:0000256" key="5">
    <source>
        <dbReference type="ARBA" id="ARBA00022553"/>
    </source>
</evidence>
<dbReference type="InterPro" id="IPR036097">
    <property type="entry name" value="HisK_dim/P_sf"/>
</dbReference>
<feature type="domain" description="HAMP" evidence="17">
    <location>
        <begin position="189"/>
        <end position="241"/>
    </location>
</feature>
<keyword evidence="5" id="KW-0597">Phosphoprotein</keyword>
<evidence type="ECO:0000256" key="2">
    <source>
        <dbReference type="ARBA" id="ARBA00004651"/>
    </source>
</evidence>
<keyword evidence="10" id="KW-0067">ATP-binding</keyword>
<organism evidence="18">
    <name type="scientific">freshwater metagenome</name>
    <dbReference type="NCBI Taxonomy" id="449393"/>
    <lineage>
        <taxon>unclassified sequences</taxon>
        <taxon>metagenomes</taxon>
        <taxon>ecological metagenomes</taxon>
    </lineage>
</organism>
<dbReference type="InterPro" id="IPR047669">
    <property type="entry name" value="MtrAB_MtrB"/>
</dbReference>
<dbReference type="InterPro" id="IPR003661">
    <property type="entry name" value="HisK_dim/P_dom"/>
</dbReference>
<keyword evidence="13 15" id="KW-0472">Membrane</keyword>
<dbReference type="PANTHER" id="PTHR43547">
    <property type="entry name" value="TWO-COMPONENT HISTIDINE KINASE"/>
    <property type="match status" value="1"/>
</dbReference>
<dbReference type="SMART" id="SM00388">
    <property type="entry name" value="HisKA"/>
    <property type="match status" value="1"/>
</dbReference>
<reference evidence="18" key="1">
    <citation type="submission" date="2020-05" db="EMBL/GenBank/DDBJ databases">
        <authorList>
            <person name="Chiriac C."/>
            <person name="Salcher M."/>
            <person name="Ghai R."/>
            <person name="Kavagutti S V."/>
        </authorList>
    </citation>
    <scope>NUCLEOTIDE SEQUENCE</scope>
</reference>
<evidence type="ECO:0000313" key="18">
    <source>
        <dbReference type="EMBL" id="CAB4626576.1"/>
    </source>
</evidence>
<evidence type="ECO:0000256" key="14">
    <source>
        <dbReference type="ARBA" id="ARBA00035305"/>
    </source>
</evidence>
<dbReference type="InterPro" id="IPR036890">
    <property type="entry name" value="HATPase_C_sf"/>
</dbReference>
<evidence type="ECO:0000259" key="16">
    <source>
        <dbReference type="PROSITE" id="PS50109"/>
    </source>
</evidence>
<dbReference type="EMBL" id="CAEZVN010000012">
    <property type="protein sequence ID" value="CAB4626576.1"/>
    <property type="molecule type" value="Genomic_DNA"/>
</dbReference>
<dbReference type="Pfam" id="PF00672">
    <property type="entry name" value="HAMP"/>
    <property type="match status" value="1"/>
</dbReference>
<protein>
    <recommendedName>
        <fullName evidence="14">Sensor histidine kinase MtrB</fullName>
        <ecNumber evidence="3">2.7.13.3</ecNumber>
    </recommendedName>
</protein>
<gene>
    <name evidence="18" type="ORF">UFOPK2001_00255</name>
</gene>
<dbReference type="InterPro" id="IPR003660">
    <property type="entry name" value="HAMP_dom"/>
</dbReference>
<feature type="transmembrane region" description="Helical" evidence="15">
    <location>
        <begin position="169"/>
        <end position="192"/>
    </location>
</feature>
<evidence type="ECO:0000256" key="9">
    <source>
        <dbReference type="ARBA" id="ARBA00022777"/>
    </source>
</evidence>
<dbReference type="SMART" id="SM00304">
    <property type="entry name" value="HAMP"/>
    <property type="match status" value="1"/>
</dbReference>
<keyword evidence="4" id="KW-1003">Cell membrane</keyword>
<dbReference type="SUPFAM" id="SSF47384">
    <property type="entry name" value="Homodimeric domain of signal transducing histidine kinase"/>
    <property type="match status" value="1"/>
</dbReference>
<evidence type="ECO:0000256" key="15">
    <source>
        <dbReference type="SAM" id="Phobius"/>
    </source>
</evidence>
<evidence type="ECO:0000256" key="1">
    <source>
        <dbReference type="ARBA" id="ARBA00000085"/>
    </source>
</evidence>
<feature type="domain" description="Histidine kinase" evidence="16">
    <location>
        <begin position="256"/>
        <end position="473"/>
    </location>
</feature>
<dbReference type="InterPro" id="IPR005467">
    <property type="entry name" value="His_kinase_dom"/>
</dbReference>
<keyword evidence="9" id="KW-0418">Kinase</keyword>
<evidence type="ECO:0000256" key="8">
    <source>
        <dbReference type="ARBA" id="ARBA00022741"/>
    </source>
</evidence>
<dbReference type="PANTHER" id="PTHR43547:SF2">
    <property type="entry name" value="HYBRID SIGNAL TRANSDUCTION HISTIDINE KINASE C"/>
    <property type="match status" value="1"/>
</dbReference>
<evidence type="ECO:0000256" key="12">
    <source>
        <dbReference type="ARBA" id="ARBA00023012"/>
    </source>
</evidence>
<dbReference type="InterPro" id="IPR003594">
    <property type="entry name" value="HATPase_dom"/>
</dbReference>
<evidence type="ECO:0000256" key="13">
    <source>
        <dbReference type="ARBA" id="ARBA00023136"/>
    </source>
</evidence>
<dbReference type="FunFam" id="3.30.565.10:FF:000013">
    <property type="entry name" value="Two-component sensor histidine kinase"/>
    <property type="match status" value="1"/>
</dbReference>
<dbReference type="GO" id="GO:0005524">
    <property type="term" value="F:ATP binding"/>
    <property type="evidence" value="ECO:0007669"/>
    <property type="project" value="UniProtKB-KW"/>
</dbReference>
<dbReference type="EC" id="2.7.13.3" evidence="3"/>
<evidence type="ECO:0000256" key="10">
    <source>
        <dbReference type="ARBA" id="ARBA00022840"/>
    </source>
</evidence>
<keyword evidence="8" id="KW-0547">Nucleotide-binding</keyword>
<comment type="catalytic activity">
    <reaction evidence="1">
        <text>ATP + protein L-histidine = ADP + protein N-phospho-L-histidine.</text>
        <dbReference type="EC" id="2.7.13.3"/>
    </reaction>
</comment>
<dbReference type="Gene3D" id="3.30.565.10">
    <property type="entry name" value="Histidine kinase-like ATPase, C-terminal domain"/>
    <property type="match status" value="1"/>
</dbReference>
<keyword evidence="11 15" id="KW-1133">Transmembrane helix</keyword>
<dbReference type="FunFam" id="1.10.287.130:FF:000010">
    <property type="entry name" value="Two-component sensor histidine kinase"/>
    <property type="match status" value="1"/>
</dbReference>
<accession>A0A6J6IQ11</accession>
<dbReference type="GO" id="GO:0000155">
    <property type="term" value="F:phosphorelay sensor kinase activity"/>
    <property type="evidence" value="ECO:0007669"/>
    <property type="project" value="InterPro"/>
</dbReference>
<evidence type="ECO:0000256" key="7">
    <source>
        <dbReference type="ARBA" id="ARBA00022692"/>
    </source>
</evidence>